<dbReference type="GO" id="GO:0005829">
    <property type="term" value="C:cytosol"/>
    <property type="evidence" value="ECO:0007669"/>
    <property type="project" value="UniProtKB-ARBA"/>
</dbReference>
<keyword evidence="3" id="KW-0687">Ribonucleoprotein</keyword>
<evidence type="ECO:0000256" key="4">
    <source>
        <dbReference type="SAM" id="Phobius"/>
    </source>
</evidence>
<accession>A0A8J8NJC4</accession>
<dbReference type="GO" id="GO:0005840">
    <property type="term" value="C:ribosome"/>
    <property type="evidence" value="ECO:0007669"/>
    <property type="project" value="UniProtKB-KW"/>
</dbReference>
<dbReference type="Gene3D" id="3.30.1230.20">
    <property type="match status" value="1"/>
</dbReference>
<reference evidence="5" key="1">
    <citation type="submission" date="2019-06" db="EMBL/GenBank/DDBJ databases">
        <authorList>
            <person name="Zheng W."/>
        </authorList>
    </citation>
    <scope>NUCLEOTIDE SEQUENCE</scope>
    <source>
        <strain evidence="5">QDHG01</strain>
    </source>
</reference>
<keyword evidence="2" id="KW-0689">Ribosomal protein</keyword>
<proteinExistence type="inferred from homology"/>
<feature type="transmembrane region" description="Helical" evidence="4">
    <location>
        <begin position="49"/>
        <end position="68"/>
    </location>
</feature>
<dbReference type="GO" id="GO:0006412">
    <property type="term" value="P:translation"/>
    <property type="evidence" value="ECO:0007669"/>
    <property type="project" value="InterPro"/>
</dbReference>
<dbReference type="Pfam" id="PF01249">
    <property type="entry name" value="Ribosomal_S21e"/>
    <property type="match status" value="1"/>
</dbReference>
<dbReference type="InterPro" id="IPR038579">
    <property type="entry name" value="Ribosomal_eS21_sf"/>
</dbReference>
<name>A0A8J8NJC4_HALGN</name>
<evidence type="ECO:0000256" key="2">
    <source>
        <dbReference type="ARBA" id="ARBA00022980"/>
    </source>
</evidence>
<dbReference type="EMBL" id="RRYP01014873">
    <property type="protein sequence ID" value="TNV75764.1"/>
    <property type="molecule type" value="Genomic_DNA"/>
</dbReference>
<keyword evidence="4" id="KW-0812">Transmembrane</keyword>
<dbReference type="PANTHER" id="PTHR10442">
    <property type="entry name" value="40S RIBOSOMAL PROTEIN S21"/>
    <property type="match status" value="1"/>
</dbReference>
<dbReference type="GO" id="GO:1990904">
    <property type="term" value="C:ribonucleoprotein complex"/>
    <property type="evidence" value="ECO:0007669"/>
    <property type="project" value="UniProtKB-KW"/>
</dbReference>
<comment type="caution">
    <text evidence="5">The sequence shown here is derived from an EMBL/GenBank/DDBJ whole genome shotgun (WGS) entry which is preliminary data.</text>
</comment>
<evidence type="ECO:0008006" key="7">
    <source>
        <dbReference type="Google" id="ProtNLM"/>
    </source>
</evidence>
<dbReference type="InterPro" id="IPR018279">
    <property type="entry name" value="Ribosomal_eS21_CS"/>
</dbReference>
<dbReference type="AlphaFoldDB" id="A0A8J8NJC4"/>
<evidence type="ECO:0000313" key="5">
    <source>
        <dbReference type="EMBL" id="TNV75764.1"/>
    </source>
</evidence>
<sequence>MQNDEQKIVDLYIPRKCSATNRLITAKDSASVQIDISENGKTTGKKKTIALAGFMLGRAGIALAWLAMR</sequence>
<protein>
    <recommendedName>
        <fullName evidence="7">40S ribosomal protein S21</fullName>
    </recommendedName>
</protein>
<dbReference type="PROSITE" id="PS00996">
    <property type="entry name" value="RIBOSOMAL_S21E"/>
    <property type="match status" value="1"/>
</dbReference>
<keyword evidence="6" id="KW-1185">Reference proteome</keyword>
<dbReference type="InterPro" id="IPR001931">
    <property type="entry name" value="Ribosomal_eS21"/>
</dbReference>
<dbReference type="Proteomes" id="UP000785679">
    <property type="component" value="Unassembled WGS sequence"/>
</dbReference>
<evidence type="ECO:0000256" key="1">
    <source>
        <dbReference type="ARBA" id="ARBA00010228"/>
    </source>
</evidence>
<evidence type="ECO:0000256" key="3">
    <source>
        <dbReference type="ARBA" id="ARBA00023274"/>
    </source>
</evidence>
<dbReference type="OrthoDB" id="299805at2759"/>
<keyword evidence="4" id="KW-0472">Membrane</keyword>
<keyword evidence="4" id="KW-1133">Transmembrane helix</keyword>
<evidence type="ECO:0000313" key="6">
    <source>
        <dbReference type="Proteomes" id="UP000785679"/>
    </source>
</evidence>
<gene>
    <name evidence="5" type="ORF">FGO68_gene15179</name>
</gene>
<comment type="similarity">
    <text evidence="1">Belongs to the eukaryotic ribosomal protein eS21 family.</text>
</comment>
<organism evidence="5 6">
    <name type="scientific">Halteria grandinella</name>
    <dbReference type="NCBI Taxonomy" id="5974"/>
    <lineage>
        <taxon>Eukaryota</taxon>
        <taxon>Sar</taxon>
        <taxon>Alveolata</taxon>
        <taxon>Ciliophora</taxon>
        <taxon>Intramacronucleata</taxon>
        <taxon>Spirotrichea</taxon>
        <taxon>Stichotrichia</taxon>
        <taxon>Sporadotrichida</taxon>
        <taxon>Halteriidae</taxon>
        <taxon>Halteria</taxon>
    </lineage>
</organism>
<dbReference type="GO" id="GO:0003735">
    <property type="term" value="F:structural constituent of ribosome"/>
    <property type="evidence" value="ECO:0007669"/>
    <property type="project" value="InterPro"/>
</dbReference>